<protein>
    <submittedName>
        <fullName evidence="1">Uncharacterized protein</fullName>
    </submittedName>
</protein>
<keyword evidence="2" id="KW-1185">Reference proteome</keyword>
<reference evidence="1 2" key="1">
    <citation type="journal article" date="2015" name="Genome Announc.">
        <title>Expanding the biotechnology potential of lactobacilli through comparative genomics of 213 strains and associated genera.</title>
        <authorList>
            <person name="Sun Z."/>
            <person name="Harris H.M."/>
            <person name="McCann A."/>
            <person name="Guo C."/>
            <person name="Argimon S."/>
            <person name="Zhang W."/>
            <person name="Yang X."/>
            <person name="Jeffery I.B."/>
            <person name="Cooney J.C."/>
            <person name="Kagawa T.F."/>
            <person name="Liu W."/>
            <person name="Song Y."/>
            <person name="Salvetti E."/>
            <person name="Wrobel A."/>
            <person name="Rasinkangas P."/>
            <person name="Parkhill J."/>
            <person name="Rea M.C."/>
            <person name="O'Sullivan O."/>
            <person name="Ritari J."/>
            <person name="Douillard F.P."/>
            <person name="Paul Ross R."/>
            <person name="Yang R."/>
            <person name="Briner A.E."/>
            <person name="Felis G.E."/>
            <person name="de Vos W.M."/>
            <person name="Barrangou R."/>
            <person name="Klaenhammer T.R."/>
            <person name="Caufield P.W."/>
            <person name="Cui Y."/>
            <person name="Zhang H."/>
            <person name="O'Toole P.W."/>
        </authorList>
    </citation>
    <scope>NUCLEOTIDE SEQUENCE [LARGE SCALE GENOMIC DNA]</scope>
    <source>
        <strain evidence="1 2">DSM 19904</strain>
    </source>
</reference>
<dbReference type="PATRIC" id="fig|1423808.3.peg.947"/>
<comment type="caution">
    <text evidence="1">The sequence shown here is derived from an EMBL/GenBank/DDBJ whole genome shotgun (WGS) entry which is preliminary data.</text>
</comment>
<dbReference type="RefSeq" id="WP_057826012.1">
    <property type="nucleotide sequence ID" value="NZ_AZEA01000019.1"/>
</dbReference>
<accession>A0A0R1KVE7</accession>
<evidence type="ECO:0000313" key="2">
    <source>
        <dbReference type="Proteomes" id="UP000051581"/>
    </source>
</evidence>
<organism evidence="1 2">
    <name type="scientific">Lentilactobacillus sunkii DSM 19904</name>
    <dbReference type="NCBI Taxonomy" id="1423808"/>
    <lineage>
        <taxon>Bacteria</taxon>
        <taxon>Bacillati</taxon>
        <taxon>Bacillota</taxon>
        <taxon>Bacilli</taxon>
        <taxon>Lactobacillales</taxon>
        <taxon>Lactobacillaceae</taxon>
        <taxon>Lentilactobacillus</taxon>
    </lineage>
</organism>
<sequence length="74" mass="8738">MKKYIQIRSDTDEDQFIEIIGEDKVTGKPVSSGNTVYMPSGMHKQIFDIPYRAITGRYYSKDELWDKYEEEVRP</sequence>
<gene>
    <name evidence="1" type="ORF">FD17_GL000940</name>
</gene>
<dbReference type="Proteomes" id="UP000051581">
    <property type="component" value="Unassembled WGS sequence"/>
</dbReference>
<proteinExistence type="predicted"/>
<name>A0A0R1KVE7_9LACO</name>
<evidence type="ECO:0000313" key="1">
    <source>
        <dbReference type="EMBL" id="KRK87542.1"/>
    </source>
</evidence>
<dbReference type="AlphaFoldDB" id="A0A0R1KVE7"/>
<dbReference type="EMBL" id="AZEA01000019">
    <property type="protein sequence ID" value="KRK87542.1"/>
    <property type="molecule type" value="Genomic_DNA"/>
</dbReference>